<feature type="transmembrane region" description="Helical" evidence="9">
    <location>
        <begin position="180"/>
        <end position="206"/>
    </location>
</feature>
<feature type="transmembrane region" description="Helical" evidence="9">
    <location>
        <begin position="142"/>
        <end position="168"/>
    </location>
</feature>
<keyword evidence="4 9" id="KW-1003">Cell membrane</keyword>
<reference evidence="11 12" key="2">
    <citation type="submission" date="2020-08" db="EMBL/GenBank/DDBJ databases">
        <authorList>
            <person name="Partida-Martinez L."/>
            <person name="Huntemann M."/>
            <person name="Clum A."/>
            <person name="Wang J."/>
            <person name="Palaniappan K."/>
            <person name="Ritter S."/>
            <person name="Chen I.-M."/>
            <person name="Stamatis D."/>
            <person name="Reddy T."/>
            <person name="O'Malley R."/>
            <person name="Daum C."/>
            <person name="Shapiro N."/>
            <person name="Ivanova N."/>
            <person name="Kyrpides N."/>
            <person name="Woyke T."/>
        </authorList>
    </citation>
    <scope>NUCLEOTIDE SEQUENCE [LARGE SCALE GENOMIC DNA]</scope>
    <source>
        <strain evidence="11 12">RAS26</strain>
    </source>
</reference>
<feature type="domain" description="ABC transmembrane type-2" evidence="10">
    <location>
        <begin position="68"/>
        <end position="300"/>
    </location>
</feature>
<proteinExistence type="inferred from homology"/>
<evidence type="ECO:0000256" key="9">
    <source>
        <dbReference type="RuleBase" id="RU361157"/>
    </source>
</evidence>
<name>A0A7W4UCJ2_9CELL</name>
<dbReference type="PROSITE" id="PS51012">
    <property type="entry name" value="ABC_TM2"/>
    <property type="match status" value="1"/>
</dbReference>
<protein>
    <recommendedName>
        <fullName evidence="9">Transport permease protein</fullName>
    </recommendedName>
</protein>
<comment type="similarity">
    <text evidence="2 9">Belongs to the ABC-2 integral membrane protein family.</text>
</comment>
<evidence type="ECO:0000313" key="12">
    <source>
        <dbReference type="Proteomes" id="UP000518206"/>
    </source>
</evidence>
<evidence type="ECO:0000313" key="11">
    <source>
        <dbReference type="EMBL" id="MBB2921274.1"/>
    </source>
</evidence>
<feature type="transmembrane region" description="Helical" evidence="9">
    <location>
        <begin position="69"/>
        <end position="89"/>
    </location>
</feature>
<evidence type="ECO:0000256" key="4">
    <source>
        <dbReference type="ARBA" id="ARBA00022475"/>
    </source>
</evidence>
<dbReference type="Proteomes" id="UP000518206">
    <property type="component" value="Unassembled WGS sequence"/>
</dbReference>
<keyword evidence="3 9" id="KW-0813">Transport</keyword>
<evidence type="ECO:0000256" key="2">
    <source>
        <dbReference type="ARBA" id="ARBA00007783"/>
    </source>
</evidence>
<evidence type="ECO:0000259" key="10">
    <source>
        <dbReference type="PROSITE" id="PS51012"/>
    </source>
</evidence>
<dbReference type="GO" id="GO:0005886">
    <property type="term" value="C:plasma membrane"/>
    <property type="evidence" value="ECO:0007669"/>
    <property type="project" value="UniProtKB-SubCell"/>
</dbReference>
<feature type="transmembrane region" description="Helical" evidence="9">
    <location>
        <begin position="212"/>
        <end position="233"/>
    </location>
</feature>
<organism evidence="11 12">
    <name type="scientific">Cellulomonas cellasea</name>
    <dbReference type="NCBI Taxonomy" id="43670"/>
    <lineage>
        <taxon>Bacteria</taxon>
        <taxon>Bacillati</taxon>
        <taxon>Actinomycetota</taxon>
        <taxon>Actinomycetes</taxon>
        <taxon>Micrococcales</taxon>
        <taxon>Cellulomonadaceae</taxon>
        <taxon>Cellulomonas</taxon>
    </lineage>
</organism>
<keyword evidence="6 9" id="KW-0812">Transmembrane</keyword>
<keyword evidence="7 9" id="KW-1133">Transmembrane helix</keyword>
<gene>
    <name evidence="11" type="ORF">FHR80_000168</name>
</gene>
<dbReference type="GO" id="GO:0140359">
    <property type="term" value="F:ABC-type transporter activity"/>
    <property type="evidence" value="ECO:0007669"/>
    <property type="project" value="InterPro"/>
</dbReference>
<evidence type="ECO:0000256" key="6">
    <source>
        <dbReference type="ARBA" id="ARBA00022692"/>
    </source>
</evidence>
<dbReference type="AlphaFoldDB" id="A0A7W4UCJ2"/>
<feature type="transmembrane region" description="Helical" evidence="9">
    <location>
        <begin position="277"/>
        <end position="298"/>
    </location>
</feature>
<comment type="subcellular location">
    <subcellularLocation>
        <location evidence="1">Cell inner membrane</location>
        <topology evidence="1">Multi-pass membrane protein</topology>
    </subcellularLocation>
    <subcellularLocation>
        <location evidence="9">Cell membrane</location>
        <topology evidence="9">Multi-pass membrane protein</topology>
    </subcellularLocation>
</comment>
<dbReference type="InterPro" id="IPR013525">
    <property type="entry name" value="ABC2_TM"/>
</dbReference>
<dbReference type="PANTHER" id="PTHR30413">
    <property type="entry name" value="INNER MEMBRANE TRANSPORT PERMEASE"/>
    <property type="match status" value="1"/>
</dbReference>
<reference evidence="11 12" key="1">
    <citation type="submission" date="2020-08" db="EMBL/GenBank/DDBJ databases">
        <title>The Agave Microbiome: Exploring the role of microbial communities in plant adaptations to desert environments.</title>
        <authorList>
            <person name="Partida-Martinez L.P."/>
        </authorList>
    </citation>
    <scope>NUCLEOTIDE SEQUENCE [LARGE SCALE GENOMIC DNA]</scope>
    <source>
        <strain evidence="11 12">RAS26</strain>
    </source>
</reference>
<feature type="transmembrane region" description="Helical" evidence="9">
    <location>
        <begin position="101"/>
        <end position="122"/>
    </location>
</feature>
<dbReference type="PANTHER" id="PTHR30413:SF8">
    <property type="entry name" value="TRANSPORT PERMEASE PROTEIN"/>
    <property type="match status" value="1"/>
</dbReference>
<dbReference type="InterPro" id="IPR047817">
    <property type="entry name" value="ABC2_TM_bact-type"/>
</dbReference>
<dbReference type="GO" id="GO:0015920">
    <property type="term" value="P:lipopolysaccharide transport"/>
    <property type="evidence" value="ECO:0007669"/>
    <property type="project" value="TreeGrafter"/>
</dbReference>
<dbReference type="Pfam" id="PF01061">
    <property type="entry name" value="ABC2_membrane"/>
    <property type="match status" value="1"/>
</dbReference>
<evidence type="ECO:0000256" key="7">
    <source>
        <dbReference type="ARBA" id="ARBA00022989"/>
    </source>
</evidence>
<keyword evidence="8 9" id="KW-0472">Membrane</keyword>
<feature type="transmembrane region" description="Helical" evidence="9">
    <location>
        <begin position="245"/>
        <end position="265"/>
    </location>
</feature>
<sequence>MSTAPMSTRSPSAERRHRLEQLPWRDSAPATGVLKGFTSQVTGVWEHRELLGRLIRRELKARYKDSSLGFVWSLLRPLTMLLIYYVVLGEFLGAARAIPDFAIYVFSGLTAWGLFVEAVTAGTGSIVGNAGLIKKVKLPREIFPLATLGSAVFNFAVQLVILVAATIAAGAVPSGSRWAYLPLSLAVIVLTALGWSLLLSAVNVYLRDVQHLVEIATMVFFWASPIAYSWALVSGHLRHPALEALYLSNPMTVAIMGFQQTFWVAGTDQPFPPHLEVRLMCWIVVGTVFTFLAQRAFARMQGNFAQEL</sequence>
<keyword evidence="5" id="KW-0997">Cell inner membrane</keyword>
<evidence type="ECO:0000256" key="8">
    <source>
        <dbReference type="ARBA" id="ARBA00023136"/>
    </source>
</evidence>
<comment type="caution">
    <text evidence="11">The sequence shown here is derived from an EMBL/GenBank/DDBJ whole genome shotgun (WGS) entry which is preliminary data.</text>
</comment>
<dbReference type="EMBL" id="JACHVX010000001">
    <property type="protein sequence ID" value="MBB2921274.1"/>
    <property type="molecule type" value="Genomic_DNA"/>
</dbReference>
<evidence type="ECO:0000256" key="1">
    <source>
        <dbReference type="ARBA" id="ARBA00004429"/>
    </source>
</evidence>
<evidence type="ECO:0000256" key="5">
    <source>
        <dbReference type="ARBA" id="ARBA00022519"/>
    </source>
</evidence>
<accession>A0A7W4UCJ2</accession>
<dbReference type="RefSeq" id="WP_260176017.1">
    <property type="nucleotide sequence ID" value="NZ_JACHVX010000001.1"/>
</dbReference>
<evidence type="ECO:0000256" key="3">
    <source>
        <dbReference type="ARBA" id="ARBA00022448"/>
    </source>
</evidence>